<dbReference type="AlphaFoldDB" id="A0A9X1B709"/>
<feature type="domain" description="T6SS Phospholipase effector Tle1-like catalytic" evidence="2">
    <location>
        <begin position="3"/>
        <end position="273"/>
    </location>
</feature>
<dbReference type="SUPFAM" id="SSF53474">
    <property type="entry name" value="alpha/beta-Hydrolases"/>
    <property type="match status" value="1"/>
</dbReference>
<reference evidence="3 4" key="1">
    <citation type="journal article" date="2020" name="Microorganisms">
        <title>Osmotic Adaptation and Compatible Solute Biosynthesis of Phototrophic Bacteria as Revealed from Genome Analyses.</title>
        <authorList>
            <person name="Imhoff J.F."/>
            <person name="Rahn T."/>
            <person name="Kunzel S."/>
            <person name="Keller A."/>
            <person name="Neulinger S.C."/>
        </authorList>
    </citation>
    <scope>NUCLEOTIDE SEQUENCE [LARGE SCALE GENOMIC DNA]</scope>
    <source>
        <strain evidence="3 4">DSM 21303</strain>
    </source>
</reference>
<organism evidence="3 4">
    <name type="scientific">Thiocapsa imhoffii</name>
    <dbReference type="NCBI Taxonomy" id="382777"/>
    <lineage>
        <taxon>Bacteria</taxon>
        <taxon>Pseudomonadati</taxon>
        <taxon>Pseudomonadota</taxon>
        <taxon>Gammaproteobacteria</taxon>
        <taxon>Chromatiales</taxon>
        <taxon>Chromatiaceae</taxon>
        <taxon>Thiocapsa</taxon>
    </lineage>
</organism>
<evidence type="ECO:0000259" key="2">
    <source>
        <dbReference type="Pfam" id="PF09994"/>
    </source>
</evidence>
<protein>
    <recommendedName>
        <fullName evidence="2">T6SS Phospholipase effector Tle1-like catalytic domain-containing protein</fullName>
    </recommendedName>
</protein>
<dbReference type="Pfam" id="PF09994">
    <property type="entry name" value="T6SS_Tle1-like_cat"/>
    <property type="match status" value="1"/>
</dbReference>
<keyword evidence="4" id="KW-1185">Reference proteome</keyword>
<dbReference type="Gene3D" id="2.60.120.430">
    <property type="entry name" value="Galactose-binding lectin"/>
    <property type="match status" value="1"/>
</dbReference>
<dbReference type="RefSeq" id="WP_200386104.1">
    <property type="nucleotide sequence ID" value="NZ_NRSD01000001.1"/>
</dbReference>
<dbReference type="Proteomes" id="UP001138802">
    <property type="component" value="Unassembled WGS sequence"/>
</dbReference>
<evidence type="ECO:0000313" key="3">
    <source>
        <dbReference type="EMBL" id="MBK1643324.1"/>
    </source>
</evidence>
<comment type="caution">
    <text evidence="3">The sequence shown here is derived from an EMBL/GenBank/DDBJ whole genome shotgun (WGS) entry which is preliminary data.</text>
</comment>
<feature type="transmembrane region" description="Helical" evidence="1">
    <location>
        <begin position="398"/>
        <end position="421"/>
    </location>
</feature>
<dbReference type="InterPro" id="IPR018712">
    <property type="entry name" value="Tle1-like_cat"/>
</dbReference>
<gene>
    <name evidence="3" type="ORF">CKO25_01370</name>
</gene>
<accession>A0A9X1B709</accession>
<name>A0A9X1B709_9GAMM</name>
<dbReference type="PANTHER" id="PTHR33840:SF1">
    <property type="entry name" value="TLE1 PHOSPHOLIPASE DOMAIN-CONTAINING PROTEIN"/>
    <property type="match status" value="1"/>
</dbReference>
<keyword evidence="1" id="KW-0812">Transmembrane</keyword>
<dbReference type="InterPro" id="IPR029058">
    <property type="entry name" value="AB_hydrolase_fold"/>
</dbReference>
<sequence>MPKNIVLLSDGTGNHGGVGHESNVWRLDRAIARQDGQICCYGDGVGSQDFKPLRAAAGAFGIGLSRNVRELYGFLIRHWEPGDRIYLFGFSRGAFTVRLLTGLIVHCGIPDLGAIDSENAFNRVVRLAYCAYRRHHDAPQFTENFRTHHGRQHADDTNSGKISVHFVGIWDTVDAIGMPFDELREAFDRVMHLSFRDRVLSHSVTHGCHALAIDDARKTFHPVMWDERLEPDLDCEPDARRIQQVWFAGAHANVGGGYPKPQMALVSLAWMIERVRACDQRSIANPSERLVFDPVILESIARAADPHGRLYDSRVGLGAIYRYAPRDLEKLRQDYTPGALHLHPSVLARLEQATDRYAPHQLPSCAMSSHALASRLVATDGWRTAMQACWTLTWMRQLIYYVLLLSLMVLMLHAVTMWPLADLLPPNLLPADHYQIGRPGGLEDALKSNWTLWVPLLLIPLMLGARQVLKARQHEFASAGWACLNSDHRPHGQDLLKHISSSSILKIATRIRTARTVNLLAEITHGAIVRVLSAIAYPILRGGAYLHSAWCIPCPWHTSLAKPIRLAQGEARSLVFETNEFSFKTGIEFAAGERYAIEVEHASGWRDAHHEATPCGLCNQPPRLVQLATPLLRDPHQPIFMLLARVGRSRPQPIGHGTEIKSRHRGMLELFVNDADLRIPMLRDLFYCNNHGIARIRVEHLPDEAPGWSRETIPGHTCAKER</sequence>
<keyword evidence="1" id="KW-0472">Membrane</keyword>
<proteinExistence type="predicted"/>
<dbReference type="EMBL" id="NRSD01000001">
    <property type="protein sequence ID" value="MBK1643324.1"/>
    <property type="molecule type" value="Genomic_DNA"/>
</dbReference>
<evidence type="ECO:0000256" key="1">
    <source>
        <dbReference type="SAM" id="Phobius"/>
    </source>
</evidence>
<dbReference type="PANTHER" id="PTHR33840">
    <property type="match status" value="1"/>
</dbReference>
<keyword evidence="1" id="KW-1133">Transmembrane helix</keyword>
<evidence type="ECO:0000313" key="4">
    <source>
        <dbReference type="Proteomes" id="UP001138802"/>
    </source>
</evidence>